<keyword evidence="8" id="KW-1185">Reference proteome</keyword>
<dbReference type="AlphaFoldDB" id="A0A0X8JSH9"/>
<keyword evidence="3" id="KW-0574">Periplasm</keyword>
<proteinExistence type="predicted"/>
<evidence type="ECO:0000256" key="4">
    <source>
        <dbReference type="ARBA" id="ARBA00023239"/>
    </source>
</evidence>
<dbReference type="PANTHER" id="PTHR39210">
    <property type="entry name" value="HEPARIN-SULFATE LYASE"/>
    <property type="match status" value="1"/>
</dbReference>
<accession>A0A0X8JSH9</accession>
<dbReference type="Proteomes" id="UP000063964">
    <property type="component" value="Chromosome"/>
</dbReference>
<organism evidence="7 8">
    <name type="scientific">Desulfomicrobium orale DSM 12838</name>
    <dbReference type="NCBI Taxonomy" id="888061"/>
    <lineage>
        <taxon>Bacteria</taxon>
        <taxon>Pseudomonadati</taxon>
        <taxon>Thermodesulfobacteriota</taxon>
        <taxon>Desulfovibrionia</taxon>
        <taxon>Desulfovibrionales</taxon>
        <taxon>Desulfomicrobiaceae</taxon>
        <taxon>Desulfomicrobium</taxon>
    </lineage>
</organism>
<protein>
    <submittedName>
        <fullName evidence="7">Uncharacterized protein</fullName>
    </submittedName>
</protein>
<feature type="domain" description="Heparin-sulfate lyase N-terminal" evidence="6">
    <location>
        <begin position="60"/>
        <end position="234"/>
    </location>
</feature>
<dbReference type="Gene3D" id="2.70.98.70">
    <property type="match status" value="1"/>
</dbReference>
<sequence length="494" mass="55820">MLRCCGREPWAFTFLNVRKEFDPSRMDWTSPEQDKLWRYNLHYFDFLHEPERTNGQALIESWITAVPQGMPDAWEPFPVSLRLVNWIKYFLAMGEVPALWLESLATQARWLRRNIEYHLLANHYFKNAKALVFAGVFFEGAEAGRWLELGLGMLGEELREQVLPDGGHFERSPMYHCMIFEDCLDLWNLCRGCDVAGLDGLAADLEALLPRMLDFAKSMTHPDGEIALFNDAALGIEASPARLEEYFFQLGGTAAGVDRERLRIFPETGYVRMNPRPGDVLIVDGGPIGPNYQPGHAHCDTLSFELSLGGERIIVDAGCSQYIDGEIRQYCRGNRGHNSLTVDGRNQSEVWGAHRVARRAKPLFLRADESNAVLTFESGHDGYRLLPGRPTHMRRIAWAGNRIEVRDRVEGVGRHNLELRLHLHPRCTAAVSVDGRVKVRTEGVKLDISSLAGAVSLEQGWYCPEFGRRLVCQVVTVKTQAALPWEGGFVLTVE</sequence>
<dbReference type="EMBL" id="CP014230">
    <property type="protein sequence ID" value="AMD93972.1"/>
    <property type="molecule type" value="Genomic_DNA"/>
</dbReference>
<dbReference type="SUPFAM" id="SSF48230">
    <property type="entry name" value="Chondroitin AC/alginate lyase"/>
    <property type="match status" value="1"/>
</dbReference>
<evidence type="ECO:0000256" key="3">
    <source>
        <dbReference type="ARBA" id="ARBA00022764"/>
    </source>
</evidence>
<comment type="subcellular location">
    <subcellularLocation>
        <location evidence="1">Periplasm</location>
    </subcellularLocation>
</comment>
<evidence type="ECO:0000313" key="8">
    <source>
        <dbReference type="Proteomes" id="UP000063964"/>
    </source>
</evidence>
<keyword evidence="4" id="KW-0456">Lyase</keyword>
<dbReference type="Pfam" id="PF16889">
    <property type="entry name" value="Hepar_II_III_N"/>
    <property type="match status" value="1"/>
</dbReference>
<dbReference type="InterPro" id="IPR012480">
    <property type="entry name" value="Hepar_II_III_C"/>
</dbReference>
<dbReference type="STRING" id="888061.AXF15_02255"/>
<reference evidence="8" key="1">
    <citation type="submission" date="2016-02" db="EMBL/GenBank/DDBJ databases">
        <authorList>
            <person name="Holder M.E."/>
            <person name="Ajami N.J."/>
            <person name="Petrosino J.F."/>
        </authorList>
    </citation>
    <scope>NUCLEOTIDE SEQUENCE [LARGE SCALE GENOMIC DNA]</scope>
    <source>
        <strain evidence="8">DSM 12838</strain>
    </source>
</reference>
<dbReference type="GO" id="GO:0016829">
    <property type="term" value="F:lyase activity"/>
    <property type="evidence" value="ECO:0007669"/>
    <property type="project" value="UniProtKB-KW"/>
</dbReference>
<dbReference type="Pfam" id="PF07940">
    <property type="entry name" value="Hepar_II_III_C"/>
    <property type="match status" value="1"/>
</dbReference>
<evidence type="ECO:0000256" key="1">
    <source>
        <dbReference type="ARBA" id="ARBA00004418"/>
    </source>
</evidence>
<dbReference type="GO" id="GO:0042597">
    <property type="term" value="C:periplasmic space"/>
    <property type="evidence" value="ECO:0007669"/>
    <property type="project" value="UniProtKB-SubCell"/>
</dbReference>
<feature type="domain" description="Heparinase II/III-like C-terminal" evidence="5">
    <location>
        <begin position="260"/>
        <end position="473"/>
    </location>
</feature>
<dbReference type="PANTHER" id="PTHR39210:SF1">
    <property type="entry name" value="HEPARIN-SULFATE LYASE"/>
    <property type="match status" value="1"/>
</dbReference>
<name>A0A0X8JSH9_9BACT</name>
<evidence type="ECO:0000259" key="6">
    <source>
        <dbReference type="Pfam" id="PF16889"/>
    </source>
</evidence>
<gene>
    <name evidence="7" type="ORF">AXF15_02255</name>
</gene>
<dbReference type="Gene3D" id="1.50.10.100">
    <property type="entry name" value="Chondroitin AC/alginate lyase"/>
    <property type="match status" value="1"/>
</dbReference>
<evidence type="ECO:0000313" key="7">
    <source>
        <dbReference type="EMBL" id="AMD93972.1"/>
    </source>
</evidence>
<keyword evidence="2" id="KW-0732">Signal</keyword>
<dbReference type="InterPro" id="IPR008929">
    <property type="entry name" value="Chondroitin_lyas"/>
</dbReference>
<dbReference type="InterPro" id="IPR031680">
    <property type="entry name" value="Hepar_II_III_N"/>
</dbReference>
<evidence type="ECO:0000256" key="2">
    <source>
        <dbReference type="ARBA" id="ARBA00022729"/>
    </source>
</evidence>
<dbReference type="KEGG" id="doa:AXF15_02255"/>
<evidence type="ECO:0000259" key="5">
    <source>
        <dbReference type="Pfam" id="PF07940"/>
    </source>
</evidence>